<reference evidence="3 4" key="1">
    <citation type="submission" date="2019-04" db="EMBL/GenBank/DDBJ databases">
        <title>Taxonomy of novel Haliea sp. from mangrove soil of West Coast of India.</title>
        <authorList>
            <person name="Verma A."/>
            <person name="Kumar P."/>
            <person name="Krishnamurthi S."/>
        </authorList>
    </citation>
    <scope>NUCLEOTIDE SEQUENCE [LARGE SCALE GENOMIC DNA]</scope>
    <source>
        <strain evidence="3 4">SAOS-164</strain>
    </source>
</reference>
<protein>
    <submittedName>
        <fullName evidence="3">Uncharacterized protein</fullName>
    </submittedName>
</protein>
<evidence type="ECO:0000256" key="1">
    <source>
        <dbReference type="SAM" id="Coils"/>
    </source>
</evidence>
<feature type="region of interest" description="Disordered" evidence="2">
    <location>
        <begin position="1"/>
        <end position="31"/>
    </location>
</feature>
<feature type="coiled-coil region" evidence="1">
    <location>
        <begin position="70"/>
        <end position="104"/>
    </location>
</feature>
<sequence length="109" mass="12071">MRHPNPKAMGYATQVEPQQRQESRPVSHENVNGMSIHQRITAILNPKPEAHLFEAEVTPTPTVADEGGEIGELEYELARAEKALHEAQSRVDSLRARLASAQGRPRALV</sequence>
<gene>
    <name evidence="3" type="ORF">E4634_03755</name>
</gene>
<dbReference type="RefSeq" id="WP_135441272.1">
    <property type="nucleotide sequence ID" value="NZ_SRLE01000004.1"/>
</dbReference>
<dbReference type="Proteomes" id="UP000298050">
    <property type="component" value="Unassembled WGS sequence"/>
</dbReference>
<proteinExistence type="predicted"/>
<organism evidence="3 4">
    <name type="scientific">Mangrovimicrobium sediminis</name>
    <dbReference type="NCBI Taxonomy" id="2562682"/>
    <lineage>
        <taxon>Bacteria</taxon>
        <taxon>Pseudomonadati</taxon>
        <taxon>Pseudomonadota</taxon>
        <taxon>Gammaproteobacteria</taxon>
        <taxon>Cellvibrionales</taxon>
        <taxon>Halieaceae</taxon>
        <taxon>Mangrovimicrobium</taxon>
    </lineage>
</organism>
<evidence type="ECO:0000313" key="3">
    <source>
        <dbReference type="EMBL" id="TGD75131.1"/>
    </source>
</evidence>
<evidence type="ECO:0000256" key="2">
    <source>
        <dbReference type="SAM" id="MobiDB-lite"/>
    </source>
</evidence>
<comment type="caution">
    <text evidence="3">The sequence shown here is derived from an EMBL/GenBank/DDBJ whole genome shotgun (WGS) entry which is preliminary data.</text>
</comment>
<dbReference type="AlphaFoldDB" id="A0A4Z0M6I7"/>
<dbReference type="EMBL" id="SRLE01000004">
    <property type="protein sequence ID" value="TGD75131.1"/>
    <property type="molecule type" value="Genomic_DNA"/>
</dbReference>
<accession>A0A4Z0M6I7</accession>
<keyword evidence="4" id="KW-1185">Reference proteome</keyword>
<name>A0A4Z0M6I7_9GAMM</name>
<evidence type="ECO:0000313" key="4">
    <source>
        <dbReference type="Proteomes" id="UP000298050"/>
    </source>
</evidence>
<keyword evidence="1" id="KW-0175">Coiled coil</keyword>